<dbReference type="PANTHER" id="PTHR35271">
    <property type="entry name" value="ABC TRANSPORTER, SUBSTRATE-BINDING LIPOPROTEIN-RELATED"/>
    <property type="match status" value="1"/>
</dbReference>
<accession>A0A316FRD0</accession>
<dbReference type="PANTHER" id="PTHR35271:SF1">
    <property type="entry name" value="ABC TRANSPORTER, SUBSTRATE-BINDING LIPOPROTEIN"/>
    <property type="match status" value="1"/>
</dbReference>
<feature type="signal peptide" evidence="1">
    <location>
        <begin position="1"/>
        <end position="27"/>
    </location>
</feature>
<dbReference type="InterPro" id="IPR007487">
    <property type="entry name" value="ABC_transpt-TYRBP-like"/>
</dbReference>
<keyword evidence="1" id="KW-0732">Signal</keyword>
<sequence length="307" mass="34376">MERYLRSFTPLISALFGLFALTLQAHAQETVGIVYAKVREPYLSVFRQIVKGAETQQEYKVVSIELNKNYDVNQVVTELKTNNIKKVVTLGRTGYKIAKTLPRDFITVAGAIPISPNGLSGISLESDPEQLFDYLKITAPKVSNIYVAYSATNQWLIDIAEEKATEKGFVFQSKKVDSIAEAIAYYKNLFEQFNGNQHAIWLPLDKVTSSDKIILPFVLEGSWAKQMVIFSSKPSHASRGVLFSTYPDNVELGKKLLTMVSRLDNTKQSYVKPSNAISLAVNLRTAAHLGIKYSSDQEKSFELTFPE</sequence>
<reference evidence="2 3" key="1">
    <citation type="submission" date="2018-05" db="EMBL/GenBank/DDBJ databases">
        <title>Genomic Encyclopedia of Type Strains, Phase IV (KMG-IV): sequencing the most valuable type-strain genomes for metagenomic binning, comparative biology and taxonomic classification.</title>
        <authorList>
            <person name="Goeker M."/>
        </authorList>
    </citation>
    <scope>NUCLEOTIDE SEQUENCE [LARGE SCALE GENOMIC DNA]</scope>
    <source>
        <strain evidence="2 3">DSM 25350</strain>
    </source>
</reference>
<proteinExistence type="predicted"/>
<name>A0A316FRD0_9GAMM</name>
<protein>
    <submittedName>
        <fullName evidence="2">Putative ABC transport system substrate-binding protein</fullName>
    </submittedName>
</protein>
<feature type="chain" id="PRO_5016339931" evidence="1">
    <location>
        <begin position="28"/>
        <end position="307"/>
    </location>
</feature>
<organism evidence="2 3">
    <name type="scientific">Pleionea mediterranea</name>
    <dbReference type="NCBI Taxonomy" id="523701"/>
    <lineage>
        <taxon>Bacteria</taxon>
        <taxon>Pseudomonadati</taxon>
        <taxon>Pseudomonadota</taxon>
        <taxon>Gammaproteobacteria</taxon>
        <taxon>Oceanospirillales</taxon>
        <taxon>Pleioneaceae</taxon>
        <taxon>Pleionea</taxon>
    </lineage>
</organism>
<keyword evidence="3" id="KW-1185">Reference proteome</keyword>
<dbReference type="AlphaFoldDB" id="A0A316FRD0"/>
<dbReference type="Proteomes" id="UP000245790">
    <property type="component" value="Unassembled WGS sequence"/>
</dbReference>
<dbReference type="OrthoDB" id="6381346at2"/>
<evidence type="ECO:0000313" key="2">
    <source>
        <dbReference type="EMBL" id="PWK50735.1"/>
    </source>
</evidence>
<dbReference type="Gene3D" id="3.40.50.2300">
    <property type="match status" value="1"/>
</dbReference>
<comment type="caution">
    <text evidence="2">The sequence shown here is derived from an EMBL/GenBank/DDBJ whole genome shotgun (WGS) entry which is preliminary data.</text>
</comment>
<evidence type="ECO:0000313" key="3">
    <source>
        <dbReference type="Proteomes" id="UP000245790"/>
    </source>
</evidence>
<gene>
    <name evidence="2" type="ORF">C8D97_10622</name>
</gene>
<evidence type="ECO:0000256" key="1">
    <source>
        <dbReference type="SAM" id="SignalP"/>
    </source>
</evidence>
<dbReference type="EMBL" id="QGGU01000006">
    <property type="protein sequence ID" value="PWK50735.1"/>
    <property type="molecule type" value="Genomic_DNA"/>
</dbReference>